<dbReference type="AlphaFoldDB" id="A0A2R8BUY9"/>
<reference evidence="2 3" key="1">
    <citation type="submission" date="2018-03" db="EMBL/GenBank/DDBJ databases">
        <authorList>
            <person name="Keele B.F."/>
        </authorList>
    </citation>
    <scope>NUCLEOTIDE SEQUENCE [LARGE SCALE GENOMIC DNA]</scope>
    <source>
        <strain evidence="2 3">CECT 8504</strain>
    </source>
</reference>
<evidence type="ECO:0008006" key="4">
    <source>
        <dbReference type="Google" id="ProtNLM"/>
    </source>
</evidence>
<evidence type="ECO:0000256" key="1">
    <source>
        <dbReference type="SAM" id="SignalP"/>
    </source>
</evidence>
<keyword evidence="1" id="KW-0732">Signal</keyword>
<evidence type="ECO:0000313" key="2">
    <source>
        <dbReference type="EMBL" id="SPJ23978.1"/>
    </source>
</evidence>
<dbReference type="PROSITE" id="PS51257">
    <property type="entry name" value="PROKAR_LIPOPROTEIN"/>
    <property type="match status" value="1"/>
</dbReference>
<accession>A0A2R8BUY9</accession>
<name>A0A2R8BUY9_9RHOB</name>
<keyword evidence="3" id="KW-1185">Reference proteome</keyword>
<dbReference type="RefSeq" id="WP_108893831.1">
    <property type="nucleotide sequence ID" value="NZ_ONZF01000003.1"/>
</dbReference>
<sequence length="145" mass="15069">MLHRLALLAPLALLACAPTGPAPEVEMTVDSEGAAQAASTSPQLTAVAEALNARQGTSLSAESDLTITGAEARGNQLYMQFRHNQPASAFGPAARESYEIVAARTLRQNLCAEPALARFVDTYGLAADITTNDGQPLATVAVDDC</sequence>
<proteinExistence type="predicted"/>
<dbReference type="Proteomes" id="UP000244912">
    <property type="component" value="Unassembled WGS sequence"/>
</dbReference>
<protein>
    <recommendedName>
        <fullName evidence="4">Lipoprotein</fullName>
    </recommendedName>
</protein>
<feature type="signal peptide" evidence="1">
    <location>
        <begin position="1"/>
        <end position="22"/>
    </location>
</feature>
<organism evidence="2 3">
    <name type="scientific">Palleronia abyssalis</name>
    <dbReference type="NCBI Taxonomy" id="1501240"/>
    <lineage>
        <taxon>Bacteria</taxon>
        <taxon>Pseudomonadati</taxon>
        <taxon>Pseudomonadota</taxon>
        <taxon>Alphaproteobacteria</taxon>
        <taxon>Rhodobacterales</taxon>
        <taxon>Roseobacteraceae</taxon>
        <taxon>Palleronia</taxon>
    </lineage>
</organism>
<dbReference type="OrthoDB" id="7869090at2"/>
<evidence type="ECO:0000313" key="3">
    <source>
        <dbReference type="Proteomes" id="UP000244912"/>
    </source>
</evidence>
<dbReference type="EMBL" id="ONZF01000003">
    <property type="protein sequence ID" value="SPJ23978.1"/>
    <property type="molecule type" value="Genomic_DNA"/>
</dbReference>
<gene>
    <name evidence="2" type="ORF">PAA8504_01800</name>
</gene>
<feature type="chain" id="PRO_5015335448" description="Lipoprotein" evidence="1">
    <location>
        <begin position="23"/>
        <end position="145"/>
    </location>
</feature>